<dbReference type="InterPro" id="IPR036390">
    <property type="entry name" value="WH_DNA-bd_sf"/>
</dbReference>
<dbReference type="PANTHER" id="PTHR18964:SF149">
    <property type="entry name" value="BIFUNCTIONAL UDP-N-ACETYLGLUCOSAMINE 2-EPIMERASE_N-ACETYLMANNOSAMINE KINASE"/>
    <property type="match status" value="1"/>
</dbReference>
<accession>A0A521FTH1</accession>
<dbReference type="InterPro" id="IPR043129">
    <property type="entry name" value="ATPase_NBD"/>
</dbReference>
<dbReference type="PRINTS" id="PR00033">
    <property type="entry name" value="HTHASNC"/>
</dbReference>
<dbReference type="Proteomes" id="UP000317484">
    <property type="component" value="Unassembled WGS sequence"/>
</dbReference>
<comment type="similarity">
    <text evidence="1">Belongs to the ROK (NagC/XylR) family.</text>
</comment>
<keyword evidence="3" id="KW-1185">Reference proteome</keyword>
<sequence>MTPAKPSLELLRSLTDEHVLRALIDERRLTRAEIAARTGISKPTVGESVRRLTGAGLLRDTGERTTGRGRIGTYYSLADDLGLALVVGIAPDGVVAEAVDVHGEVVAREVEEVGRPAHPDQVAGALRAVAERSLAGGPGPARLAVVSAADPVDRGTGRLVHLPDAPFLVGELSPVEVLAPLVAGPVVVDNDVNWAARAERAAAAPGGLDTFAYLYLGEGLGCAVVADGEVRRGHGGLAGEIAHVLTRGPRGRAVAFTEVFAELQLRRPGSTAIDVPALLHAVDADGRRADGVIAALADAICGVLGALVALTDPQLVVVGGTWGTHPAVLQAVSDGSGRLPRRAPVRAASVATEPSLAGARHQALDDLRAVILTQASAHPVADPVR</sequence>
<dbReference type="Pfam" id="PF13412">
    <property type="entry name" value="HTH_24"/>
    <property type="match status" value="1"/>
</dbReference>
<evidence type="ECO:0000313" key="3">
    <source>
        <dbReference type="Proteomes" id="UP000317484"/>
    </source>
</evidence>
<dbReference type="AlphaFoldDB" id="A0A521FTH1"/>
<dbReference type="RefSeq" id="WP_142461024.1">
    <property type="nucleotide sequence ID" value="NZ_FXTJ01000016.1"/>
</dbReference>
<organism evidence="2 3">
    <name type="scientific">Geodermatophilus aquaeductus</name>
    <dbReference type="NCBI Taxonomy" id="1564161"/>
    <lineage>
        <taxon>Bacteria</taxon>
        <taxon>Bacillati</taxon>
        <taxon>Actinomycetota</taxon>
        <taxon>Actinomycetes</taxon>
        <taxon>Geodermatophilales</taxon>
        <taxon>Geodermatophilaceae</taxon>
        <taxon>Geodermatophilus</taxon>
    </lineage>
</organism>
<dbReference type="InterPro" id="IPR011991">
    <property type="entry name" value="ArsR-like_HTH"/>
</dbReference>
<dbReference type="CDD" id="cd00090">
    <property type="entry name" value="HTH_ARSR"/>
    <property type="match status" value="1"/>
</dbReference>
<dbReference type="EMBL" id="FXTJ01000016">
    <property type="protein sequence ID" value="SMO99436.1"/>
    <property type="molecule type" value="Genomic_DNA"/>
</dbReference>
<dbReference type="GO" id="GO:0043565">
    <property type="term" value="F:sequence-specific DNA binding"/>
    <property type="evidence" value="ECO:0007669"/>
    <property type="project" value="InterPro"/>
</dbReference>
<dbReference type="Pfam" id="PF00480">
    <property type="entry name" value="ROK"/>
    <property type="match status" value="1"/>
</dbReference>
<dbReference type="Gene3D" id="1.10.10.10">
    <property type="entry name" value="Winged helix-like DNA-binding domain superfamily/Winged helix DNA-binding domain"/>
    <property type="match status" value="1"/>
</dbReference>
<dbReference type="SUPFAM" id="SSF46785">
    <property type="entry name" value="Winged helix' DNA-binding domain"/>
    <property type="match status" value="1"/>
</dbReference>
<dbReference type="PANTHER" id="PTHR18964">
    <property type="entry name" value="ROK (REPRESSOR, ORF, KINASE) FAMILY"/>
    <property type="match status" value="1"/>
</dbReference>
<keyword evidence="2" id="KW-0418">Kinase</keyword>
<reference evidence="2 3" key="1">
    <citation type="submission" date="2017-05" db="EMBL/GenBank/DDBJ databases">
        <authorList>
            <person name="Varghese N."/>
            <person name="Submissions S."/>
        </authorList>
    </citation>
    <scope>NUCLEOTIDE SEQUENCE [LARGE SCALE GENOMIC DNA]</scope>
    <source>
        <strain evidence="2 3">DSM 46834</strain>
    </source>
</reference>
<dbReference type="GO" id="GO:0016301">
    <property type="term" value="F:kinase activity"/>
    <property type="evidence" value="ECO:0007669"/>
    <property type="project" value="UniProtKB-KW"/>
</dbReference>
<proteinExistence type="inferred from homology"/>
<dbReference type="InterPro" id="IPR000600">
    <property type="entry name" value="ROK"/>
</dbReference>
<dbReference type="InterPro" id="IPR036388">
    <property type="entry name" value="WH-like_DNA-bd_sf"/>
</dbReference>
<dbReference type="Gene3D" id="3.30.420.40">
    <property type="match status" value="2"/>
</dbReference>
<name>A0A521FTH1_9ACTN</name>
<evidence type="ECO:0000256" key="1">
    <source>
        <dbReference type="ARBA" id="ARBA00006479"/>
    </source>
</evidence>
<keyword evidence="2" id="KW-0808">Transferase</keyword>
<gene>
    <name evidence="2" type="ORF">SAMN06273567_11678</name>
</gene>
<protein>
    <submittedName>
        <fullName evidence="2">Sugar kinase of the NBD/HSP70 family, may contain an N-terminal HTH domain</fullName>
    </submittedName>
</protein>
<evidence type="ECO:0000313" key="2">
    <source>
        <dbReference type="EMBL" id="SMO99436.1"/>
    </source>
</evidence>
<dbReference type="SUPFAM" id="SSF53067">
    <property type="entry name" value="Actin-like ATPase domain"/>
    <property type="match status" value="1"/>
</dbReference>
<dbReference type="InterPro" id="IPR000485">
    <property type="entry name" value="AsnC-type_HTH_dom"/>
</dbReference>